<dbReference type="EMBL" id="JBJKFK010005163">
    <property type="protein sequence ID" value="KAL3308483.1"/>
    <property type="molecule type" value="Genomic_DNA"/>
</dbReference>
<name>A0ABD2PLS5_9PLAT</name>
<protein>
    <submittedName>
        <fullName evidence="1">Uncharacterized protein</fullName>
    </submittedName>
</protein>
<evidence type="ECO:0000313" key="1">
    <source>
        <dbReference type="EMBL" id="KAL3308483.1"/>
    </source>
</evidence>
<proteinExistence type="predicted"/>
<organism evidence="1 2">
    <name type="scientific">Cichlidogyrus casuarinus</name>
    <dbReference type="NCBI Taxonomy" id="1844966"/>
    <lineage>
        <taxon>Eukaryota</taxon>
        <taxon>Metazoa</taxon>
        <taxon>Spiralia</taxon>
        <taxon>Lophotrochozoa</taxon>
        <taxon>Platyhelminthes</taxon>
        <taxon>Monogenea</taxon>
        <taxon>Monopisthocotylea</taxon>
        <taxon>Dactylogyridea</taxon>
        <taxon>Ancyrocephalidae</taxon>
        <taxon>Cichlidogyrus</taxon>
    </lineage>
</organism>
<keyword evidence="2" id="KW-1185">Reference proteome</keyword>
<comment type="caution">
    <text evidence="1">The sequence shown here is derived from an EMBL/GenBank/DDBJ whole genome shotgun (WGS) entry which is preliminary data.</text>
</comment>
<dbReference type="Proteomes" id="UP001626550">
    <property type="component" value="Unassembled WGS sequence"/>
</dbReference>
<gene>
    <name evidence="1" type="ORF">Ciccas_012985</name>
</gene>
<reference evidence="1 2" key="1">
    <citation type="submission" date="2024-11" db="EMBL/GenBank/DDBJ databases">
        <title>Adaptive evolution of stress response genes in parasites aligns with host niche diversity.</title>
        <authorList>
            <person name="Hahn C."/>
            <person name="Resl P."/>
        </authorList>
    </citation>
    <scope>NUCLEOTIDE SEQUENCE [LARGE SCALE GENOMIC DNA]</scope>
    <source>
        <strain evidence="1">EGGRZ-B1_66</strain>
        <tissue evidence="1">Body</tissue>
    </source>
</reference>
<evidence type="ECO:0000313" key="2">
    <source>
        <dbReference type="Proteomes" id="UP001626550"/>
    </source>
</evidence>
<dbReference type="AlphaFoldDB" id="A0ABD2PLS5"/>
<sequence length="462" mass="51170">MKATNENRYYSSILSAHDMTTDSNSGSIDQLVGIVNLTEDTVLEFKLMVDPEADLFDSVNLQFELSVADSLVEYRQFSIRIAPSGSSSNGPASIIALSPKHKSTLPQEQESHAYGCVLLITSPHMSRSEFMLWQSLLNAAGLSKIEVRDFNSFIGEELSNTKKIRDHCQNSDTESVISPYRNSLVICTEYTPSNFPSKWLNRHFGVSSPETTRGGYVDSSALLLCKSTEDDDYASLRNSILSTSEVASAKYYASVQLSDYFYGTSAVGSTARQLEKAFLGGQGNKSRDLGLLLNSLALMNELACVDPFTENTKSGGSSLVAAKKRSKSMAALYARCQYGAYHCCSPTGTCFTQEPADQRITEILRACERSKPDFVTIAMDRTIEYTPDGLYWSYGDLTLRQFSIPRHCQLTLVNREDQVFHHMEEIDLKNLTSSADSKNNSCSTLEPPQTISLASRWCQVSH</sequence>
<accession>A0ABD2PLS5</accession>